<evidence type="ECO:0000256" key="7">
    <source>
        <dbReference type="SAM" id="Phobius"/>
    </source>
</evidence>
<feature type="transmembrane region" description="Helical" evidence="7">
    <location>
        <begin position="179"/>
        <end position="202"/>
    </location>
</feature>
<dbReference type="InterPro" id="IPR050925">
    <property type="entry name" value="Rhomboid_protease_S54"/>
</dbReference>
<keyword evidence="9" id="KW-0645">Protease</keyword>
<sequence length="268" mass="31278">MESLILRIKRLLTWWWRMLKAFFSNPLRFTVTAFTQLKTNMSEFRPGGFRILPPIVKNLLIINVLVFLIQEASLRVFHYPLETLFALHYWQSELFRPYQLITHLFMHGSIGHIFFNMFALWMFGSILENTWGPKRFLIFYFICGIGAALCFLGVETIQYHRLTEGYLQGAVSAMELQGFLYSPTLGASGAIFGLLVAFGYLFPNSLIYLYFFVPIKAKWFVIGYIVLELWSGMQNNPHDNVAHFAHLGGALFGFIMLKIWGRNRHRFY</sequence>
<feature type="domain" description="Peptidase S54 rhomboid" evidence="8">
    <location>
        <begin position="97"/>
        <end position="259"/>
    </location>
</feature>
<accession>A0ABP8G4M3</accession>
<dbReference type="PANTHER" id="PTHR43731:SF14">
    <property type="entry name" value="PRESENILIN-ASSOCIATED RHOMBOID-LIKE PROTEIN, MITOCHONDRIAL"/>
    <property type="match status" value="1"/>
</dbReference>
<keyword evidence="3 7" id="KW-0812">Transmembrane</keyword>
<dbReference type="Proteomes" id="UP001501207">
    <property type="component" value="Unassembled WGS sequence"/>
</dbReference>
<comment type="caution">
    <text evidence="9">The sequence shown here is derived from an EMBL/GenBank/DDBJ whole genome shotgun (WGS) entry which is preliminary data.</text>
</comment>
<organism evidence="9 10">
    <name type="scientific">Compostibacter hankyongensis</name>
    <dbReference type="NCBI Taxonomy" id="1007089"/>
    <lineage>
        <taxon>Bacteria</taxon>
        <taxon>Pseudomonadati</taxon>
        <taxon>Bacteroidota</taxon>
        <taxon>Chitinophagia</taxon>
        <taxon>Chitinophagales</taxon>
        <taxon>Chitinophagaceae</taxon>
        <taxon>Compostibacter</taxon>
    </lineage>
</organism>
<evidence type="ECO:0000256" key="1">
    <source>
        <dbReference type="ARBA" id="ARBA00004141"/>
    </source>
</evidence>
<proteinExistence type="inferred from homology"/>
<dbReference type="Gene3D" id="1.20.1540.10">
    <property type="entry name" value="Rhomboid-like"/>
    <property type="match status" value="1"/>
</dbReference>
<feature type="transmembrane region" description="Helical" evidence="7">
    <location>
        <begin position="242"/>
        <end position="260"/>
    </location>
</feature>
<comment type="subcellular location">
    <subcellularLocation>
        <location evidence="1">Membrane</location>
        <topology evidence="1">Multi-pass membrane protein</topology>
    </subcellularLocation>
</comment>
<dbReference type="GO" id="GO:0006508">
    <property type="term" value="P:proteolysis"/>
    <property type="evidence" value="ECO:0007669"/>
    <property type="project" value="UniProtKB-KW"/>
</dbReference>
<dbReference type="InterPro" id="IPR035952">
    <property type="entry name" value="Rhomboid-like_sf"/>
</dbReference>
<dbReference type="EMBL" id="BAABFN010000020">
    <property type="protein sequence ID" value="GAA4317286.1"/>
    <property type="molecule type" value="Genomic_DNA"/>
</dbReference>
<evidence type="ECO:0000313" key="10">
    <source>
        <dbReference type="Proteomes" id="UP001501207"/>
    </source>
</evidence>
<evidence type="ECO:0000256" key="3">
    <source>
        <dbReference type="ARBA" id="ARBA00022692"/>
    </source>
</evidence>
<evidence type="ECO:0000313" key="9">
    <source>
        <dbReference type="EMBL" id="GAA4317286.1"/>
    </source>
</evidence>
<reference evidence="10" key="1">
    <citation type="journal article" date="2019" name="Int. J. Syst. Evol. Microbiol.">
        <title>The Global Catalogue of Microorganisms (GCM) 10K type strain sequencing project: providing services to taxonomists for standard genome sequencing and annotation.</title>
        <authorList>
            <consortium name="The Broad Institute Genomics Platform"/>
            <consortium name="The Broad Institute Genome Sequencing Center for Infectious Disease"/>
            <person name="Wu L."/>
            <person name="Ma J."/>
        </authorList>
    </citation>
    <scope>NUCLEOTIDE SEQUENCE [LARGE SCALE GENOMIC DNA]</scope>
    <source>
        <strain evidence="10">JCM 17664</strain>
    </source>
</reference>
<evidence type="ECO:0000256" key="5">
    <source>
        <dbReference type="ARBA" id="ARBA00022989"/>
    </source>
</evidence>
<feature type="transmembrane region" description="Helical" evidence="7">
    <location>
        <begin position="100"/>
        <end position="124"/>
    </location>
</feature>
<evidence type="ECO:0000256" key="6">
    <source>
        <dbReference type="ARBA" id="ARBA00023136"/>
    </source>
</evidence>
<evidence type="ECO:0000259" key="8">
    <source>
        <dbReference type="Pfam" id="PF01694"/>
    </source>
</evidence>
<feature type="transmembrane region" description="Helical" evidence="7">
    <location>
        <begin position="209"/>
        <end position="230"/>
    </location>
</feature>
<dbReference type="SUPFAM" id="SSF144091">
    <property type="entry name" value="Rhomboid-like"/>
    <property type="match status" value="1"/>
</dbReference>
<name>A0ABP8G4M3_9BACT</name>
<keyword evidence="5 7" id="KW-1133">Transmembrane helix</keyword>
<keyword evidence="10" id="KW-1185">Reference proteome</keyword>
<keyword evidence="4" id="KW-0378">Hydrolase</keyword>
<keyword evidence="6 7" id="KW-0472">Membrane</keyword>
<evidence type="ECO:0000256" key="4">
    <source>
        <dbReference type="ARBA" id="ARBA00022801"/>
    </source>
</evidence>
<protein>
    <submittedName>
        <fullName evidence="9">Rhomboid family intramembrane serine protease</fullName>
    </submittedName>
</protein>
<dbReference type="GO" id="GO:0008233">
    <property type="term" value="F:peptidase activity"/>
    <property type="evidence" value="ECO:0007669"/>
    <property type="project" value="UniProtKB-KW"/>
</dbReference>
<evidence type="ECO:0000256" key="2">
    <source>
        <dbReference type="ARBA" id="ARBA00009045"/>
    </source>
</evidence>
<dbReference type="InterPro" id="IPR022764">
    <property type="entry name" value="Peptidase_S54_rhomboid_dom"/>
</dbReference>
<dbReference type="PANTHER" id="PTHR43731">
    <property type="entry name" value="RHOMBOID PROTEASE"/>
    <property type="match status" value="1"/>
</dbReference>
<dbReference type="Pfam" id="PF01694">
    <property type="entry name" value="Rhomboid"/>
    <property type="match status" value="1"/>
</dbReference>
<gene>
    <name evidence="9" type="ORF">GCM10023143_29250</name>
</gene>
<feature type="transmembrane region" description="Helical" evidence="7">
    <location>
        <begin position="136"/>
        <end position="159"/>
    </location>
</feature>
<comment type="similarity">
    <text evidence="2">Belongs to the peptidase S54 family.</text>
</comment>